<sequence>PIPPKKNRKPQDPTKKENFEERYTITHVGDDGQPLEPIKAATKFVSYCGIIREHPHKHPGLKKSRKKQNQSEDALVQSEADNAEPVVPQSVPKAQKELLWRELSNKFTLPEGTEAMGPEEVGNSPPNLQDKTVGQLYETRQGTRLSKIPKVKRGLGIYKESEEAIARSEQNSEISGKRKYNHNMGPGGYKRSIPKWEKMEAKLVQRGVNLPTANWPRRSKCWYYGYGGSLSSDGTLIFNDKIKWAAKRLVEAIDKCSKGEFVPEREKDELTLALENREHLGRTRGLGNVSWKDRGSYRKGRTLSEADAKIRSLEGKLDGLTEDIAFLRQILAENCITLAPQIGPHGDTNASYKKNSVASTQLIPGQNDDQEEAQQTAEEAQRPAEDHQRPVKEEKRYPMDDLKHGCSCELHIPSWNQSTAVVHGMALPVVPGQKFHCSDIPPGYSTVIVDQVVSSYEDLELQQKRSNRERTLKEVVHGRILWLKAYIKLVPENRDGGTTTTQSTATAGGGSPTDSAQHRSPNNDPPPRPNPPLPKSHTNDPPPSPSPTKNSKSSKKTCSKTTIKRPYDQTAEETHEVVRRQVEAHFAPKLPPKQQEIDPKAKKHFIQSCMEPSKKPMMSDYERQLSKAAAKKRQVP</sequence>
<keyword evidence="1" id="KW-0175">Coiled coil</keyword>
<feature type="region of interest" description="Disordered" evidence="2">
    <location>
        <begin position="53"/>
        <end position="88"/>
    </location>
</feature>
<dbReference type="PANTHER" id="PTHR33018">
    <property type="entry name" value="OS10G0338966 PROTEIN-RELATED"/>
    <property type="match status" value="1"/>
</dbReference>
<feature type="compositionally biased region" description="Basic and acidic residues" evidence="2">
    <location>
        <begin position="9"/>
        <end position="21"/>
    </location>
</feature>
<reference evidence="4 5" key="1">
    <citation type="submission" date="2024-02" db="EMBL/GenBank/DDBJ databases">
        <title>High-quality chromosome-scale genome assembly of Pensacola bahiagrass (Paspalum notatum Flugge var. saurae).</title>
        <authorList>
            <person name="Vega J.M."/>
            <person name="Podio M."/>
            <person name="Orjuela J."/>
            <person name="Siena L.A."/>
            <person name="Pessino S.C."/>
            <person name="Combes M.C."/>
            <person name="Mariac C."/>
            <person name="Albertini E."/>
            <person name="Pupilli F."/>
            <person name="Ortiz J.P.A."/>
            <person name="Leblanc O."/>
        </authorList>
    </citation>
    <scope>NUCLEOTIDE SEQUENCE [LARGE SCALE GENOMIC DNA]</scope>
    <source>
        <strain evidence="4">R1</strain>
        <tissue evidence="4">Leaf</tissue>
    </source>
</reference>
<evidence type="ECO:0000256" key="2">
    <source>
        <dbReference type="SAM" id="MobiDB-lite"/>
    </source>
</evidence>
<proteinExistence type="predicted"/>
<dbReference type="PANTHER" id="PTHR33018:SF34">
    <property type="entry name" value="OS02G0472350 PROTEIN"/>
    <property type="match status" value="1"/>
</dbReference>
<dbReference type="Proteomes" id="UP001341281">
    <property type="component" value="Chromosome 07"/>
</dbReference>
<name>A0AAQ3U5K6_PASNO</name>
<feature type="region of interest" description="Disordered" evidence="2">
    <location>
        <begin position="493"/>
        <end position="636"/>
    </location>
</feature>
<evidence type="ECO:0000259" key="3">
    <source>
        <dbReference type="Pfam" id="PF26133"/>
    </source>
</evidence>
<feature type="region of interest" description="Disordered" evidence="2">
    <location>
        <begin position="1"/>
        <end position="21"/>
    </location>
</feature>
<protein>
    <recommendedName>
        <fullName evidence="3">DUF8039 domain-containing protein</fullName>
    </recommendedName>
</protein>
<feature type="compositionally biased region" description="Basic residues" evidence="2">
    <location>
        <begin position="54"/>
        <end position="68"/>
    </location>
</feature>
<feature type="compositionally biased region" description="Basic and acidic residues" evidence="2">
    <location>
        <begin position="572"/>
        <end position="583"/>
    </location>
</feature>
<dbReference type="EMBL" id="CP144751">
    <property type="protein sequence ID" value="WVZ85324.1"/>
    <property type="molecule type" value="Genomic_DNA"/>
</dbReference>
<feature type="coiled-coil region" evidence="1">
    <location>
        <begin position="303"/>
        <end position="330"/>
    </location>
</feature>
<organism evidence="4 5">
    <name type="scientific">Paspalum notatum var. saurae</name>
    <dbReference type="NCBI Taxonomy" id="547442"/>
    <lineage>
        <taxon>Eukaryota</taxon>
        <taxon>Viridiplantae</taxon>
        <taxon>Streptophyta</taxon>
        <taxon>Embryophyta</taxon>
        <taxon>Tracheophyta</taxon>
        <taxon>Spermatophyta</taxon>
        <taxon>Magnoliopsida</taxon>
        <taxon>Liliopsida</taxon>
        <taxon>Poales</taxon>
        <taxon>Poaceae</taxon>
        <taxon>PACMAD clade</taxon>
        <taxon>Panicoideae</taxon>
        <taxon>Andropogonodae</taxon>
        <taxon>Paspaleae</taxon>
        <taxon>Paspalinae</taxon>
        <taxon>Paspalum</taxon>
    </lineage>
</organism>
<feature type="region of interest" description="Disordered" evidence="2">
    <location>
        <begin position="110"/>
        <end position="129"/>
    </location>
</feature>
<gene>
    <name evidence="4" type="ORF">U9M48_032266</name>
</gene>
<accession>A0AAQ3U5K6</accession>
<feature type="compositionally biased region" description="Basic and acidic residues" evidence="2">
    <location>
        <begin position="379"/>
        <end position="398"/>
    </location>
</feature>
<feature type="compositionally biased region" description="Low complexity" evidence="2">
    <location>
        <begin position="496"/>
        <end position="506"/>
    </location>
</feature>
<dbReference type="InterPro" id="IPR058352">
    <property type="entry name" value="DUF8039"/>
</dbReference>
<keyword evidence="5" id="KW-1185">Reference proteome</keyword>
<feature type="non-terminal residue" evidence="4">
    <location>
        <position position="1"/>
    </location>
</feature>
<evidence type="ECO:0000313" key="5">
    <source>
        <dbReference type="Proteomes" id="UP001341281"/>
    </source>
</evidence>
<dbReference type="Pfam" id="PF26133">
    <property type="entry name" value="DUF8039"/>
    <property type="match status" value="1"/>
</dbReference>
<dbReference type="AlphaFoldDB" id="A0AAQ3U5K6"/>
<feature type="region of interest" description="Disordered" evidence="2">
    <location>
        <begin position="367"/>
        <end position="398"/>
    </location>
</feature>
<evidence type="ECO:0000313" key="4">
    <source>
        <dbReference type="EMBL" id="WVZ85324.1"/>
    </source>
</evidence>
<evidence type="ECO:0000256" key="1">
    <source>
        <dbReference type="SAM" id="Coils"/>
    </source>
</evidence>
<feature type="domain" description="DUF8039" evidence="3">
    <location>
        <begin position="397"/>
        <end position="489"/>
    </location>
</feature>
<feature type="compositionally biased region" description="Pro residues" evidence="2">
    <location>
        <begin position="523"/>
        <end position="546"/>
    </location>
</feature>